<dbReference type="GO" id="GO:0016646">
    <property type="term" value="F:oxidoreductase activity, acting on the CH-NH group of donors, NAD or NADP as acceptor"/>
    <property type="evidence" value="ECO:0007669"/>
    <property type="project" value="UniProtKB-ARBA"/>
</dbReference>
<evidence type="ECO:0000313" key="3">
    <source>
        <dbReference type="Proteomes" id="UP000198542"/>
    </source>
</evidence>
<dbReference type="PANTHER" id="PTHR43812">
    <property type="entry name" value="BLR2425 PROTEIN"/>
    <property type="match status" value="1"/>
</dbReference>
<dbReference type="PANTHER" id="PTHR43812:SF2">
    <property type="entry name" value="FLAVIN REDUCTASE LIKE DOMAIN-CONTAINING PROTEIN"/>
    <property type="match status" value="1"/>
</dbReference>
<dbReference type="SUPFAM" id="SSF50475">
    <property type="entry name" value="FMN-binding split barrel"/>
    <property type="match status" value="1"/>
</dbReference>
<feature type="domain" description="Flavin reductase like" evidence="1">
    <location>
        <begin position="18"/>
        <end position="173"/>
    </location>
</feature>
<gene>
    <name evidence="2" type="ORF">SAMN04490187_4021</name>
</gene>
<evidence type="ECO:0000313" key="2">
    <source>
        <dbReference type="EMBL" id="SEC34345.1"/>
    </source>
</evidence>
<proteinExistence type="predicted"/>
<dbReference type="SMART" id="SM00903">
    <property type="entry name" value="Flavin_Reduct"/>
    <property type="match status" value="1"/>
</dbReference>
<dbReference type="InterPro" id="IPR012349">
    <property type="entry name" value="Split_barrel_FMN-bd"/>
</dbReference>
<dbReference type="Gene3D" id="2.30.110.10">
    <property type="entry name" value="Electron Transport, Fmn-binding Protein, Chain A"/>
    <property type="match status" value="1"/>
</dbReference>
<keyword evidence="3" id="KW-1185">Reference proteome</keyword>
<dbReference type="Proteomes" id="UP000198542">
    <property type="component" value="Unassembled WGS sequence"/>
</dbReference>
<dbReference type="AlphaFoldDB" id="A0A231GR99"/>
<dbReference type="RefSeq" id="WP_090455219.1">
    <property type="nucleotide sequence ID" value="NZ_FNTC01000002.1"/>
</dbReference>
<name>A0A231GR99_PSEJE</name>
<dbReference type="GO" id="GO:0010181">
    <property type="term" value="F:FMN binding"/>
    <property type="evidence" value="ECO:0007669"/>
    <property type="project" value="InterPro"/>
</dbReference>
<protein>
    <submittedName>
        <fullName evidence="2">NADH-FMN oxidoreductase RutF, flavin reductase (DIM6/NTAB) family</fullName>
    </submittedName>
</protein>
<organism evidence="2 3">
    <name type="scientific">Pseudomonas jessenii</name>
    <dbReference type="NCBI Taxonomy" id="77298"/>
    <lineage>
        <taxon>Bacteria</taxon>
        <taxon>Pseudomonadati</taxon>
        <taxon>Pseudomonadota</taxon>
        <taxon>Gammaproteobacteria</taxon>
        <taxon>Pseudomonadales</taxon>
        <taxon>Pseudomonadaceae</taxon>
        <taxon>Pseudomonas</taxon>
    </lineage>
</organism>
<dbReference type="Pfam" id="PF01613">
    <property type="entry name" value="Flavin_Reduct"/>
    <property type="match status" value="1"/>
</dbReference>
<evidence type="ECO:0000259" key="1">
    <source>
        <dbReference type="SMART" id="SM00903"/>
    </source>
</evidence>
<sequence>MFLVVGRNDEEINQHWMSCVVPRPVGWISTLGKNGVPNLAPYSFFNALSQNPPIVVFGSNGRHGHGAKDTARNVLETGEFVCNMASFDLRVQVRTTSDVERPEINEFERAGLEFEASSLVKPPRVKASPIHIECVLLEAVELPSELEENLLIIGRVVGVHINDACLTDGRIDLSRIRPLARLGYGQFSTIGSIVKGVA</sequence>
<reference evidence="3" key="1">
    <citation type="submission" date="2016-10" db="EMBL/GenBank/DDBJ databases">
        <authorList>
            <person name="Varghese N."/>
            <person name="Submissions S."/>
        </authorList>
    </citation>
    <scope>NUCLEOTIDE SEQUENCE [LARGE SCALE GENOMIC DNA]</scope>
    <source>
        <strain evidence="3">BS3660</strain>
    </source>
</reference>
<accession>A0A231GR99</accession>
<dbReference type="EMBL" id="FNTC01000002">
    <property type="protein sequence ID" value="SEC34345.1"/>
    <property type="molecule type" value="Genomic_DNA"/>
</dbReference>
<dbReference type="InterPro" id="IPR002563">
    <property type="entry name" value="Flavin_Rdtase-like_dom"/>
</dbReference>